<gene>
    <name evidence="5" type="ORF">CVV68_01265</name>
</gene>
<dbReference type="OrthoDB" id="9786503at2"/>
<dbReference type="SUPFAM" id="SSF51905">
    <property type="entry name" value="FAD/NAD(P)-binding domain"/>
    <property type="match status" value="1"/>
</dbReference>
<dbReference type="InterPro" id="IPR050097">
    <property type="entry name" value="Ferredoxin-NADP_redctase_2"/>
</dbReference>
<dbReference type="PRINTS" id="PR00368">
    <property type="entry name" value="FADPNR"/>
</dbReference>
<evidence type="ECO:0000256" key="2">
    <source>
        <dbReference type="ARBA" id="ARBA00023002"/>
    </source>
</evidence>
<reference evidence="5 6" key="1">
    <citation type="submission" date="2018-05" db="EMBL/GenBank/DDBJ databases">
        <title>Genetic diversity of glacier-inhabiting Cryobacterium bacteria in China and description of Cryobacterium mengkeensis sp. nov. and Arthrobacter glacialis sp. nov.</title>
        <authorList>
            <person name="Liu Q."/>
            <person name="Xin Y.-H."/>
        </authorList>
    </citation>
    <scope>NUCLEOTIDE SEQUENCE [LARGE SCALE GENOMIC DNA]</scope>
    <source>
        <strain evidence="5 6">LI2</strain>
    </source>
</reference>
<evidence type="ECO:0000313" key="6">
    <source>
        <dbReference type="Proteomes" id="UP000247832"/>
    </source>
</evidence>
<dbReference type="Gene3D" id="3.50.50.60">
    <property type="entry name" value="FAD/NAD(P)-binding domain"/>
    <property type="match status" value="2"/>
</dbReference>
<evidence type="ECO:0000256" key="3">
    <source>
        <dbReference type="ARBA" id="ARBA00048132"/>
    </source>
</evidence>
<keyword evidence="6" id="KW-1185">Reference proteome</keyword>
<dbReference type="Proteomes" id="UP000247832">
    <property type="component" value="Unassembled WGS sequence"/>
</dbReference>
<evidence type="ECO:0000313" key="5">
    <source>
        <dbReference type="EMBL" id="PYI69918.1"/>
    </source>
</evidence>
<dbReference type="PRINTS" id="PR00469">
    <property type="entry name" value="PNDRDTASEII"/>
</dbReference>
<proteinExistence type="predicted"/>
<comment type="catalytic activity">
    <reaction evidence="3">
        <text>[thioredoxin]-dithiol + NADP(+) = [thioredoxin]-disulfide + NADPH + H(+)</text>
        <dbReference type="Rhea" id="RHEA:20345"/>
        <dbReference type="Rhea" id="RHEA-COMP:10698"/>
        <dbReference type="Rhea" id="RHEA-COMP:10700"/>
        <dbReference type="ChEBI" id="CHEBI:15378"/>
        <dbReference type="ChEBI" id="CHEBI:29950"/>
        <dbReference type="ChEBI" id="CHEBI:50058"/>
        <dbReference type="ChEBI" id="CHEBI:57783"/>
        <dbReference type="ChEBI" id="CHEBI:58349"/>
        <dbReference type="EC" id="1.8.1.9"/>
    </reaction>
</comment>
<keyword evidence="2" id="KW-0560">Oxidoreductase</keyword>
<sequence length="354" mass="37017">MNTTRYDVVIIGGGAAGLSAATTLLRALRSVLVIDSGAPRNAPAAGIHGFLSRDGMPPSEFLSIGRGEVLSYGGAVIDGEAVSARRNPEGFEVILDDGRSFAARRLLLTTGLTDEFPAIDGLREQWGKGVVHCPYCHGWEIRGQRIGVLGTGPMSVHQALLFRQWSPKITLFLNDTVEPTDEEWGNLAARAVTVVDGAVESVDTIGGALTGLTLRQGHSFDVQALAVGTRMESRSTLLESLGLTSQVHASGAGRFIEADGAGATAARGVYAAGNVSNLMAQVVTAAAEGVMAGARINADLVEEETRWAVQGHFGPFSAASEAAVSRIVLGDRRHGFDVGDKFRGIGPAAAVERS</sequence>
<dbReference type="Pfam" id="PF07992">
    <property type="entry name" value="Pyr_redox_2"/>
    <property type="match status" value="1"/>
</dbReference>
<organism evidence="5 6">
    <name type="scientific">Arthrobacter livingstonensis</name>
    <dbReference type="NCBI Taxonomy" id="670078"/>
    <lineage>
        <taxon>Bacteria</taxon>
        <taxon>Bacillati</taxon>
        <taxon>Actinomycetota</taxon>
        <taxon>Actinomycetes</taxon>
        <taxon>Micrococcales</taxon>
        <taxon>Micrococcaceae</taxon>
        <taxon>Arthrobacter</taxon>
    </lineage>
</organism>
<evidence type="ECO:0000259" key="4">
    <source>
        <dbReference type="Pfam" id="PF07992"/>
    </source>
</evidence>
<protein>
    <submittedName>
        <fullName evidence="5">Thioredoxin reductase</fullName>
    </submittedName>
</protein>
<comment type="caution">
    <text evidence="5">The sequence shown here is derived from an EMBL/GenBank/DDBJ whole genome shotgun (WGS) entry which is preliminary data.</text>
</comment>
<dbReference type="GO" id="GO:0004791">
    <property type="term" value="F:thioredoxin-disulfide reductase (NADPH) activity"/>
    <property type="evidence" value="ECO:0007669"/>
    <property type="project" value="UniProtKB-EC"/>
</dbReference>
<name>A0A2V5LEE7_9MICC</name>
<dbReference type="InterPro" id="IPR036188">
    <property type="entry name" value="FAD/NAD-bd_sf"/>
</dbReference>
<dbReference type="InterPro" id="IPR023753">
    <property type="entry name" value="FAD/NAD-binding_dom"/>
</dbReference>
<dbReference type="PANTHER" id="PTHR48105">
    <property type="entry name" value="THIOREDOXIN REDUCTASE 1-RELATED-RELATED"/>
    <property type="match status" value="1"/>
</dbReference>
<accession>A0A2V5LEE7</accession>
<keyword evidence="1" id="KW-0285">Flavoprotein</keyword>
<evidence type="ECO:0000256" key="1">
    <source>
        <dbReference type="ARBA" id="ARBA00022630"/>
    </source>
</evidence>
<dbReference type="EMBL" id="QJVD01000001">
    <property type="protein sequence ID" value="PYI69918.1"/>
    <property type="molecule type" value="Genomic_DNA"/>
</dbReference>
<dbReference type="AlphaFoldDB" id="A0A2V5LEE7"/>
<feature type="domain" description="FAD/NAD(P)-binding" evidence="4">
    <location>
        <begin position="6"/>
        <end position="289"/>
    </location>
</feature>